<protein>
    <submittedName>
        <fullName evidence="1">Uncharacterized protein</fullName>
    </submittedName>
</protein>
<reference evidence="1" key="1">
    <citation type="submission" date="2021-06" db="EMBL/GenBank/DDBJ databases">
        <title>Parelaphostrongylus tenuis whole genome reference sequence.</title>
        <authorList>
            <person name="Garwood T.J."/>
            <person name="Larsen P.A."/>
            <person name="Fountain-Jones N.M."/>
            <person name="Garbe J.R."/>
            <person name="Macchietto M.G."/>
            <person name="Kania S.A."/>
            <person name="Gerhold R.W."/>
            <person name="Richards J.E."/>
            <person name="Wolf T.M."/>
        </authorList>
    </citation>
    <scope>NUCLEOTIDE SEQUENCE</scope>
    <source>
        <strain evidence="1">MNPRO001-30</strain>
        <tissue evidence="1">Meninges</tissue>
    </source>
</reference>
<dbReference type="Proteomes" id="UP001196413">
    <property type="component" value="Unassembled WGS sequence"/>
</dbReference>
<evidence type="ECO:0000313" key="2">
    <source>
        <dbReference type="Proteomes" id="UP001196413"/>
    </source>
</evidence>
<keyword evidence="2" id="KW-1185">Reference proteome</keyword>
<dbReference type="EMBL" id="JAHQIW010000772">
    <property type="protein sequence ID" value="KAJ1349915.1"/>
    <property type="molecule type" value="Genomic_DNA"/>
</dbReference>
<proteinExistence type="predicted"/>
<dbReference type="AlphaFoldDB" id="A0AAD5QIP9"/>
<organism evidence="1 2">
    <name type="scientific">Parelaphostrongylus tenuis</name>
    <name type="common">Meningeal worm</name>
    <dbReference type="NCBI Taxonomy" id="148309"/>
    <lineage>
        <taxon>Eukaryota</taxon>
        <taxon>Metazoa</taxon>
        <taxon>Ecdysozoa</taxon>
        <taxon>Nematoda</taxon>
        <taxon>Chromadorea</taxon>
        <taxon>Rhabditida</taxon>
        <taxon>Rhabditina</taxon>
        <taxon>Rhabditomorpha</taxon>
        <taxon>Strongyloidea</taxon>
        <taxon>Metastrongylidae</taxon>
        <taxon>Parelaphostrongylus</taxon>
    </lineage>
</organism>
<accession>A0AAD5QIP9</accession>
<comment type="caution">
    <text evidence="1">The sequence shown here is derived from an EMBL/GenBank/DDBJ whole genome shotgun (WGS) entry which is preliminary data.</text>
</comment>
<sequence length="63" mass="7127">MRRRIDVYGQIRFDECVNGADPTATECFKKHFLPVLINSMKKMAPPRLSKASGVVSNPSYLNQ</sequence>
<name>A0AAD5QIP9_PARTN</name>
<gene>
    <name evidence="1" type="ORF">KIN20_005592</name>
</gene>
<evidence type="ECO:0000313" key="1">
    <source>
        <dbReference type="EMBL" id="KAJ1349915.1"/>
    </source>
</evidence>